<keyword evidence="3" id="KW-1185">Reference proteome</keyword>
<name>A0ABV2JZ54_9GAMM</name>
<protein>
    <submittedName>
        <fullName evidence="2">Zn-dependent protease with MMP-like domain</fullName>
    </submittedName>
</protein>
<proteinExistence type="predicted"/>
<dbReference type="Proteomes" id="UP001549184">
    <property type="component" value="Unassembled WGS sequence"/>
</dbReference>
<reference evidence="2 3" key="1">
    <citation type="submission" date="2024-06" db="EMBL/GenBank/DDBJ databases">
        <title>Sorghum-associated microbial communities from plants grown in Nebraska, USA.</title>
        <authorList>
            <person name="Schachtman D."/>
        </authorList>
    </citation>
    <scope>NUCLEOTIDE SEQUENCE [LARGE SCALE GENOMIC DNA]</scope>
    <source>
        <strain evidence="2 3">1073</strain>
    </source>
</reference>
<gene>
    <name evidence="2" type="ORF">ABIC75_003833</name>
</gene>
<accession>A0ABV2JZ54</accession>
<feature type="domain" description="Cyanophage baseplate Pam3 plug gp18" evidence="1">
    <location>
        <begin position="4"/>
        <end position="101"/>
    </location>
</feature>
<organism evidence="2 3">
    <name type="scientific">Dyella japonica</name>
    <dbReference type="NCBI Taxonomy" id="231455"/>
    <lineage>
        <taxon>Bacteria</taxon>
        <taxon>Pseudomonadati</taxon>
        <taxon>Pseudomonadota</taxon>
        <taxon>Gammaproteobacteria</taxon>
        <taxon>Lysobacterales</taxon>
        <taxon>Rhodanobacteraceae</taxon>
        <taxon>Dyella</taxon>
    </lineage>
</organism>
<evidence type="ECO:0000259" key="1">
    <source>
        <dbReference type="Pfam" id="PF22479"/>
    </source>
</evidence>
<evidence type="ECO:0000313" key="3">
    <source>
        <dbReference type="Proteomes" id="UP001549184"/>
    </source>
</evidence>
<dbReference type="RefSeq" id="WP_354015468.1">
    <property type="nucleotide sequence ID" value="NZ_JBEPMU010000006.1"/>
</dbReference>
<dbReference type="EMBL" id="JBEPMU010000006">
    <property type="protein sequence ID" value="MET3654095.1"/>
    <property type="molecule type" value="Genomic_DNA"/>
</dbReference>
<comment type="caution">
    <text evidence="2">The sequence shown here is derived from an EMBL/GenBank/DDBJ whole genome shotgun (WGS) entry which is preliminary data.</text>
</comment>
<dbReference type="Pfam" id="PF22479">
    <property type="entry name" value="Pam3_gp18"/>
    <property type="match status" value="1"/>
</dbReference>
<dbReference type="InterPro" id="IPR054252">
    <property type="entry name" value="Pam3_gp18"/>
</dbReference>
<sequence>MTINEIPTSGKSQSFQVVILTVTYVFTLIWRDAASEWVLDIADVNSNPIVQGIPLVTGCDLIGQYAYLGLGFQLWVSTDGDPDAVPTYSNLGTQSHLYVVTP</sequence>
<evidence type="ECO:0000313" key="2">
    <source>
        <dbReference type="EMBL" id="MET3654095.1"/>
    </source>
</evidence>